<dbReference type="Proteomes" id="UP000834106">
    <property type="component" value="Chromosome 4"/>
</dbReference>
<accession>A0AAD1YXU7</accession>
<feature type="signal peptide" evidence="2">
    <location>
        <begin position="1"/>
        <end position="20"/>
    </location>
</feature>
<sequence>MACYSFFFSLIVLLAAVCHGQDAFVCSRATYYGSPKCRATENGACGFGEYGQAVNNGEVTGVSRLYRNGTGCGACYQVRCRIPAHCSDEGVKVVVTDYGEGDHTDFILSTRAYAKLARPNMAEELFAYGVVDIEYQRIPCRYRYNLFLKVHERSNYPHYLAVVPLYKEGMYDIIAVEIWLEDCKEWWPMRRVFGTVFDLQNPPAGPLNFRLQVVAEANAEVKLVQLTSAIPSDWKAGIAYDTAFQLN</sequence>
<feature type="chain" id="PRO_5042199556" description="Expansin-like B1" evidence="2">
    <location>
        <begin position="21"/>
        <end position="247"/>
    </location>
</feature>
<dbReference type="InterPro" id="IPR007118">
    <property type="entry name" value="Expan_Lol_pI"/>
</dbReference>
<dbReference type="CDD" id="cd22277">
    <property type="entry name" value="DPBB_EXLB_N"/>
    <property type="match status" value="1"/>
</dbReference>
<dbReference type="PANTHER" id="PTHR31692:SF2">
    <property type="entry name" value="EXPANSIN-LIKE B1"/>
    <property type="match status" value="1"/>
</dbReference>
<dbReference type="Pfam" id="PF01357">
    <property type="entry name" value="Expansin_C"/>
    <property type="match status" value="1"/>
</dbReference>
<dbReference type="EMBL" id="OU503039">
    <property type="protein sequence ID" value="CAI9759481.1"/>
    <property type="molecule type" value="Genomic_DNA"/>
</dbReference>
<evidence type="ECO:0000256" key="2">
    <source>
        <dbReference type="SAM" id="SignalP"/>
    </source>
</evidence>
<dbReference type="AlphaFoldDB" id="A0AAD1YXU7"/>
<comment type="similarity">
    <text evidence="1">Belongs to the expansin family.</text>
</comment>
<dbReference type="PROSITE" id="PS50843">
    <property type="entry name" value="EXPANSIN_CBD"/>
    <property type="match status" value="1"/>
</dbReference>
<name>A0AAD1YXU7_9LAMI</name>
<dbReference type="GO" id="GO:0009653">
    <property type="term" value="P:anatomical structure morphogenesis"/>
    <property type="evidence" value="ECO:0007669"/>
    <property type="project" value="UniProtKB-ARBA"/>
</dbReference>
<dbReference type="PRINTS" id="PR01225">
    <property type="entry name" value="EXPANSNFAMLY"/>
</dbReference>
<evidence type="ECO:0000313" key="5">
    <source>
        <dbReference type="EMBL" id="CAI9759481.1"/>
    </source>
</evidence>
<dbReference type="SUPFAM" id="SSF50685">
    <property type="entry name" value="Barwin-like endoglucanases"/>
    <property type="match status" value="1"/>
</dbReference>
<evidence type="ECO:0000259" key="4">
    <source>
        <dbReference type="PROSITE" id="PS50843"/>
    </source>
</evidence>
<dbReference type="InterPro" id="IPR036908">
    <property type="entry name" value="RlpA-like_sf"/>
</dbReference>
<evidence type="ECO:0008006" key="7">
    <source>
        <dbReference type="Google" id="ProtNLM"/>
    </source>
</evidence>
<organism evidence="5 6">
    <name type="scientific">Fraxinus pennsylvanica</name>
    <dbReference type="NCBI Taxonomy" id="56036"/>
    <lineage>
        <taxon>Eukaryota</taxon>
        <taxon>Viridiplantae</taxon>
        <taxon>Streptophyta</taxon>
        <taxon>Embryophyta</taxon>
        <taxon>Tracheophyta</taxon>
        <taxon>Spermatophyta</taxon>
        <taxon>Magnoliopsida</taxon>
        <taxon>eudicotyledons</taxon>
        <taxon>Gunneridae</taxon>
        <taxon>Pentapetalae</taxon>
        <taxon>asterids</taxon>
        <taxon>lamiids</taxon>
        <taxon>Lamiales</taxon>
        <taxon>Oleaceae</taxon>
        <taxon>Oleeae</taxon>
        <taxon>Fraxinus</taxon>
    </lineage>
</organism>
<dbReference type="InterPro" id="IPR009009">
    <property type="entry name" value="RlpA-like_DPBB"/>
</dbReference>
<gene>
    <name evidence="5" type="ORF">FPE_LOCUS6911</name>
</gene>
<dbReference type="SUPFAM" id="SSF49590">
    <property type="entry name" value="PHL pollen allergen"/>
    <property type="match status" value="1"/>
</dbReference>
<evidence type="ECO:0000259" key="3">
    <source>
        <dbReference type="PROSITE" id="PS50842"/>
    </source>
</evidence>
<dbReference type="Gene3D" id="2.40.40.10">
    <property type="entry name" value="RlpA-like domain"/>
    <property type="match status" value="1"/>
</dbReference>
<dbReference type="PANTHER" id="PTHR31692">
    <property type="entry name" value="EXPANSIN-B3"/>
    <property type="match status" value="1"/>
</dbReference>
<dbReference type="PROSITE" id="PS50842">
    <property type="entry name" value="EXPANSIN_EG45"/>
    <property type="match status" value="1"/>
</dbReference>
<proteinExistence type="inferred from homology"/>
<keyword evidence="2" id="KW-0732">Signal</keyword>
<feature type="domain" description="Expansin-like EG45" evidence="3">
    <location>
        <begin position="42"/>
        <end position="145"/>
    </location>
</feature>
<dbReference type="GO" id="GO:0005576">
    <property type="term" value="C:extracellular region"/>
    <property type="evidence" value="ECO:0007669"/>
    <property type="project" value="InterPro"/>
</dbReference>
<dbReference type="Gene3D" id="2.60.40.760">
    <property type="entry name" value="Expansin, cellulose-binding-like domain"/>
    <property type="match status" value="1"/>
</dbReference>
<feature type="domain" description="Expansin-like CBD" evidence="4">
    <location>
        <begin position="158"/>
        <end position="242"/>
    </location>
</feature>
<dbReference type="InterPro" id="IPR036749">
    <property type="entry name" value="Expansin_CBD_sf"/>
</dbReference>
<evidence type="ECO:0000313" key="6">
    <source>
        <dbReference type="Proteomes" id="UP000834106"/>
    </source>
</evidence>
<reference evidence="5" key="1">
    <citation type="submission" date="2023-05" db="EMBL/GenBank/DDBJ databases">
        <authorList>
            <person name="Huff M."/>
        </authorList>
    </citation>
    <scope>NUCLEOTIDE SEQUENCE</scope>
</reference>
<keyword evidence="6" id="KW-1185">Reference proteome</keyword>
<protein>
    <recommendedName>
        <fullName evidence="7">Expansin-like B1</fullName>
    </recommendedName>
</protein>
<dbReference type="Pfam" id="PF03330">
    <property type="entry name" value="DPBB_1"/>
    <property type="match status" value="1"/>
</dbReference>
<dbReference type="InterPro" id="IPR007117">
    <property type="entry name" value="Expansin_CBD"/>
</dbReference>
<dbReference type="InterPro" id="IPR007112">
    <property type="entry name" value="Expansin/allergen_DPBB_dom"/>
</dbReference>
<evidence type="ECO:0000256" key="1">
    <source>
        <dbReference type="RuleBase" id="RU003460"/>
    </source>
</evidence>